<dbReference type="EMBL" id="OU892277">
    <property type="protein sequence ID" value="CAH1121059.1"/>
    <property type="molecule type" value="Genomic_DNA"/>
</dbReference>
<keyword evidence="1" id="KW-0732">Signal</keyword>
<evidence type="ECO:0000313" key="3">
    <source>
        <dbReference type="Proteomes" id="UP001152799"/>
    </source>
</evidence>
<protein>
    <submittedName>
        <fullName evidence="2">Uncharacterized protein</fullName>
    </submittedName>
</protein>
<sequence>MFPFLSILLFVFLSIVHCQDPRKRLIINAMDYPKDDEIACNLKRSPSQEDMGPFWANRGKKDPTYTQERLYVEEPRWFMVRKNGDDEPFFNSRGKKPLYWRSFKYTYDNSYRSRRDRRDFVNDMDIDPAFFAARGKKAIAKF</sequence>
<proteinExistence type="predicted"/>
<feature type="signal peptide" evidence="1">
    <location>
        <begin position="1"/>
        <end position="18"/>
    </location>
</feature>
<evidence type="ECO:0000256" key="1">
    <source>
        <dbReference type="SAM" id="SignalP"/>
    </source>
</evidence>
<gene>
    <name evidence="2" type="ORF">CEUTPL_LOCUS194</name>
</gene>
<evidence type="ECO:0000313" key="2">
    <source>
        <dbReference type="EMBL" id="CAH1121059.1"/>
    </source>
</evidence>
<dbReference type="OrthoDB" id="5219169at2759"/>
<dbReference type="Proteomes" id="UP001152799">
    <property type="component" value="Chromosome 1"/>
</dbReference>
<accession>A0A9P0DG77</accession>
<dbReference type="AlphaFoldDB" id="A0A9P0DG77"/>
<keyword evidence="3" id="KW-1185">Reference proteome</keyword>
<feature type="chain" id="PRO_5040288947" evidence="1">
    <location>
        <begin position="19"/>
        <end position="142"/>
    </location>
</feature>
<name>A0A9P0DG77_9CUCU</name>
<organism evidence="2 3">
    <name type="scientific">Ceutorhynchus assimilis</name>
    <name type="common">cabbage seed weevil</name>
    <dbReference type="NCBI Taxonomy" id="467358"/>
    <lineage>
        <taxon>Eukaryota</taxon>
        <taxon>Metazoa</taxon>
        <taxon>Ecdysozoa</taxon>
        <taxon>Arthropoda</taxon>
        <taxon>Hexapoda</taxon>
        <taxon>Insecta</taxon>
        <taxon>Pterygota</taxon>
        <taxon>Neoptera</taxon>
        <taxon>Endopterygota</taxon>
        <taxon>Coleoptera</taxon>
        <taxon>Polyphaga</taxon>
        <taxon>Cucujiformia</taxon>
        <taxon>Curculionidae</taxon>
        <taxon>Ceutorhynchinae</taxon>
        <taxon>Ceutorhynchus</taxon>
    </lineage>
</organism>
<reference evidence="2" key="1">
    <citation type="submission" date="2022-01" db="EMBL/GenBank/DDBJ databases">
        <authorList>
            <person name="King R."/>
        </authorList>
    </citation>
    <scope>NUCLEOTIDE SEQUENCE</scope>
</reference>